<organism evidence="9 10">
    <name type="scientific">Enteractinococcus helveticum</name>
    <dbReference type="NCBI Taxonomy" id="1837282"/>
    <lineage>
        <taxon>Bacteria</taxon>
        <taxon>Bacillati</taxon>
        <taxon>Actinomycetota</taxon>
        <taxon>Actinomycetes</taxon>
        <taxon>Micrococcales</taxon>
        <taxon>Micrococcaceae</taxon>
    </lineage>
</organism>
<dbReference type="RefSeq" id="WP_043057082.1">
    <property type="nucleotide sequence ID" value="NZ_LXEY01000012.1"/>
</dbReference>
<dbReference type="EMBL" id="LXEY01000012">
    <property type="protein sequence ID" value="OAV62371.1"/>
    <property type="molecule type" value="Genomic_DNA"/>
</dbReference>
<evidence type="ECO:0000256" key="3">
    <source>
        <dbReference type="ARBA" id="ARBA00022801"/>
    </source>
</evidence>
<feature type="transmembrane region" description="Helical" evidence="7">
    <location>
        <begin position="296"/>
        <end position="316"/>
    </location>
</feature>
<evidence type="ECO:0000256" key="5">
    <source>
        <dbReference type="ARBA" id="ARBA00023049"/>
    </source>
</evidence>
<keyword evidence="4 6" id="KW-0862">Zinc</keyword>
<dbReference type="GO" id="GO:0006508">
    <property type="term" value="P:proteolysis"/>
    <property type="evidence" value="ECO:0007669"/>
    <property type="project" value="UniProtKB-KW"/>
</dbReference>
<evidence type="ECO:0000256" key="4">
    <source>
        <dbReference type="ARBA" id="ARBA00022833"/>
    </source>
</evidence>
<dbReference type="PANTHER" id="PTHR34978:SF3">
    <property type="entry name" value="SLR0241 PROTEIN"/>
    <property type="match status" value="1"/>
</dbReference>
<dbReference type="GO" id="GO:0046872">
    <property type="term" value="F:metal ion binding"/>
    <property type="evidence" value="ECO:0007669"/>
    <property type="project" value="UniProtKB-KW"/>
</dbReference>
<gene>
    <name evidence="9" type="ORF">A6F49_06580</name>
</gene>
<keyword evidence="10" id="KW-1185">Reference proteome</keyword>
<comment type="similarity">
    <text evidence="6">Belongs to the peptidase M48 family.</text>
</comment>
<evidence type="ECO:0000313" key="10">
    <source>
        <dbReference type="Proteomes" id="UP000078292"/>
    </source>
</evidence>
<evidence type="ECO:0000256" key="2">
    <source>
        <dbReference type="ARBA" id="ARBA00022723"/>
    </source>
</evidence>
<evidence type="ECO:0000256" key="7">
    <source>
        <dbReference type="SAM" id="Phobius"/>
    </source>
</evidence>
<feature type="transmembrane region" description="Helical" evidence="7">
    <location>
        <begin position="99"/>
        <end position="121"/>
    </location>
</feature>
<keyword evidence="7" id="KW-0472">Membrane</keyword>
<dbReference type="AlphaFoldDB" id="A0A1B7M1B9"/>
<comment type="caution">
    <text evidence="9">The sequence shown here is derived from an EMBL/GenBank/DDBJ whole genome shotgun (WGS) entry which is preliminary data.</text>
</comment>
<dbReference type="Proteomes" id="UP000078292">
    <property type="component" value="Unassembled WGS sequence"/>
</dbReference>
<evidence type="ECO:0000259" key="8">
    <source>
        <dbReference type="Pfam" id="PF01435"/>
    </source>
</evidence>
<reference evidence="9 10" key="1">
    <citation type="submission" date="2016-04" db="EMBL/GenBank/DDBJ databases">
        <title>First whole genome shotgun sequence of the bacterium Enteractinococcus sp. strain UASWS1574.</title>
        <authorList>
            <person name="Crovadore J."/>
            <person name="Chablais R."/>
            <person name="Lefort F."/>
        </authorList>
    </citation>
    <scope>NUCLEOTIDE SEQUENCE [LARGE SCALE GENOMIC DNA]</scope>
    <source>
        <strain evidence="9 10">UASWS1574</strain>
    </source>
</reference>
<evidence type="ECO:0000256" key="1">
    <source>
        <dbReference type="ARBA" id="ARBA00022670"/>
    </source>
</evidence>
<dbReference type="Gene3D" id="3.30.2010.10">
    <property type="entry name" value="Metalloproteases ('zincins'), catalytic domain"/>
    <property type="match status" value="1"/>
</dbReference>
<dbReference type="InterPro" id="IPR001915">
    <property type="entry name" value="Peptidase_M48"/>
</dbReference>
<accession>A0A1B7M1B9</accession>
<name>A0A1B7M1B9_9MICC</name>
<dbReference type="CDD" id="cd07326">
    <property type="entry name" value="M56_BlaR1_MecR1_like"/>
    <property type="match status" value="1"/>
</dbReference>
<keyword evidence="3 6" id="KW-0378">Hydrolase</keyword>
<feature type="transmembrane region" description="Helical" evidence="7">
    <location>
        <begin position="6"/>
        <end position="26"/>
    </location>
</feature>
<keyword evidence="7" id="KW-1133">Transmembrane helix</keyword>
<protein>
    <recommendedName>
        <fullName evidence="8">Peptidase M48 domain-containing protein</fullName>
    </recommendedName>
</protein>
<feature type="transmembrane region" description="Helical" evidence="7">
    <location>
        <begin position="38"/>
        <end position="63"/>
    </location>
</feature>
<evidence type="ECO:0000256" key="6">
    <source>
        <dbReference type="RuleBase" id="RU003983"/>
    </source>
</evidence>
<keyword evidence="5 6" id="KW-0482">Metalloprotease</keyword>
<comment type="cofactor">
    <cofactor evidence="6">
        <name>Zn(2+)</name>
        <dbReference type="ChEBI" id="CHEBI:29105"/>
    </cofactor>
    <text evidence="6">Binds 1 zinc ion per subunit.</text>
</comment>
<feature type="domain" description="Peptidase M48" evidence="8">
    <location>
        <begin position="152"/>
        <end position="209"/>
    </location>
</feature>
<proteinExistence type="inferred from homology"/>
<keyword evidence="2" id="KW-0479">Metal-binding</keyword>
<dbReference type="InterPro" id="IPR052173">
    <property type="entry name" value="Beta-lactam_resp_regulator"/>
</dbReference>
<dbReference type="PANTHER" id="PTHR34978">
    <property type="entry name" value="POSSIBLE SENSOR-TRANSDUCER PROTEIN BLAR"/>
    <property type="match status" value="1"/>
</dbReference>
<keyword evidence="7" id="KW-0812">Transmembrane</keyword>
<sequence length="330" mass="35032">MTALILAPMLLVTVLVSGLAGAPIVRKAAPALMRTPRLAVGALFATVVIWMAGFAAMGPMFAWGLSGPSDLLPGNTGLVCQRCLDAANPLPPGLEFNTFIPVILLLALPLILVLAMFIGSYRYGRRHVRQQRDLQDALGLGPTHTWIAGQPVTVIVHNQPTAFALAHRRWGIVVSTALMELLTEDELTAVVTHEAAHLRQRHHLILRLLHGGIAPLRWIPLVAAIDAAIPHYLEMAADNAAREQTSTPILASALLKIGEKSGPAMSHAACGPVALHAAGIDRIRHLIAPPDGKQGVIPISTMLTVAGILLVGSLVVHLPYLQAVLDGCLI</sequence>
<dbReference type="Pfam" id="PF01435">
    <property type="entry name" value="Peptidase_M48"/>
    <property type="match status" value="1"/>
</dbReference>
<dbReference type="OrthoDB" id="9785340at2"/>
<keyword evidence="1 6" id="KW-0645">Protease</keyword>
<dbReference type="STRING" id="1837282.A6F49_06580"/>
<evidence type="ECO:0000313" key="9">
    <source>
        <dbReference type="EMBL" id="OAV62371.1"/>
    </source>
</evidence>
<dbReference type="GO" id="GO:0004222">
    <property type="term" value="F:metalloendopeptidase activity"/>
    <property type="evidence" value="ECO:0007669"/>
    <property type="project" value="InterPro"/>
</dbReference>